<proteinExistence type="predicted"/>
<organism evidence="1 2">
    <name type="scientific">Pseudotamlana agarivorans</name>
    <dbReference type="NCBI Taxonomy" id="481183"/>
    <lineage>
        <taxon>Bacteria</taxon>
        <taxon>Pseudomonadati</taxon>
        <taxon>Bacteroidota</taxon>
        <taxon>Flavobacteriia</taxon>
        <taxon>Flavobacteriales</taxon>
        <taxon>Flavobacteriaceae</taxon>
        <taxon>Pseudotamlana</taxon>
    </lineage>
</organism>
<accession>A0ACC5U9A2</accession>
<gene>
    <name evidence="1" type="ORF">KO493_09185</name>
</gene>
<comment type="caution">
    <text evidence="1">The sequence shown here is derived from an EMBL/GenBank/DDBJ whole genome shotgun (WGS) entry which is preliminary data.</text>
</comment>
<dbReference type="Proteomes" id="UP001647509">
    <property type="component" value="Unassembled WGS sequence"/>
</dbReference>
<keyword evidence="1" id="KW-0675">Receptor</keyword>
<keyword evidence="2" id="KW-1185">Reference proteome</keyword>
<evidence type="ECO:0000313" key="1">
    <source>
        <dbReference type="EMBL" id="MBU2950870.1"/>
    </source>
</evidence>
<dbReference type="EMBL" id="JAHKPD010000013">
    <property type="protein sequence ID" value="MBU2950870.1"/>
    <property type="molecule type" value="Genomic_DNA"/>
</dbReference>
<evidence type="ECO:0000313" key="2">
    <source>
        <dbReference type="Proteomes" id="UP001647509"/>
    </source>
</evidence>
<sequence length="986" mass="107326">MKKILTAIVFMISVSVFAQNKTITGSITDSFSNPLPGATIIVKGTTNGTTTDFDGRYALEAKSGDVLTISYVGFKSQEVKVGESFSINITMIEDASALEEVVVIGYGTVKKKDLTGSVSVVNTDDALMAPVASVQDALQGRASGVQVTSNGGAPGTTPDIIIRGGNSITGGNGPLYVIDGFVGAGNISSLNPNDIESMQVLKDASSTAIYGARGTNGVILITTKKGKTGKPVVNFKASSGIQTLPGEIDVQDRLEFATWSNNIHPDQSNLPYDLNNLPGTETNWQETMTRPAVMSDYQLSVSGGSENTQYYVSAGFLNQEGIVLGSDFKRYSLRTNIDTKISKVFKAGVNIALSRTDRDNNDVNFQGLLRHDPSKPAFDDQGNYTTGSSELLGTETDNLLANAQLNQDDTTLDKIFINTYIQATLSDNLVLKSTFSGDFLYNKRHRFIPSVNPSKINNNGDLASGNINTFYDADFLNENSINYNKTFGDHSLNLLGAVTFQTHSRETTNISASQIPSDGVGINAIQLAPAEQVSTSTGYTEDHLIGILGRVQYSFRDKYLLTASIRRDGSSRLGINNRWNNFPSVGAAWKIQEEPFMQNLDVVDALKLRVSYGQTGNQGANPFVTLANFGITNNTIVVNGVRVPGVTQGQLAKPNLGWETTDQYDLGLEFSLFNSRFSGEVDVYYKKTQDLLLNEPQMGFTGFNTQLTNIGAVQNKGIDVSLNGVFVRTKDFQWDASLTISKYENEVLDLGQSTFIETKRLGAPANDRSSELRVGQPFGVFIGAIYDGFDPATGEAIFRDISGPNGEPDGVYTAEYDDTIIGNANPDFYGGFQTSVKYKNFDLAAFFTFSVGNENYNEEMFRSIETTVNSFAHVRNNMWTPQTPDNALYPGFDTYNYDRSSSLYVQDASYLRLTTMQLGYSFPNDLVAGISKIRTYITGTNLFLLKDADYLGFDPDVNTGSGLARGFDGIAYPKNRSILLGVDVKF</sequence>
<name>A0ACC5U9A2_9FLAO</name>
<protein>
    <submittedName>
        <fullName evidence="1">TonB-dependent receptor</fullName>
    </submittedName>
</protein>
<reference evidence="1" key="1">
    <citation type="submission" date="2021-05" db="EMBL/GenBank/DDBJ databases">
        <title>Draft genomes of bacteria isolated from model marine particles.</title>
        <authorList>
            <person name="Datta M.S."/>
            <person name="Schwartzman J.A."/>
            <person name="Enke T.N."/>
            <person name="Saavedra J."/>
            <person name="Cermak N."/>
            <person name="Cordero O.X."/>
        </authorList>
    </citation>
    <scope>NUCLEOTIDE SEQUENCE</scope>
    <source>
        <strain evidence="1">I2M19</strain>
    </source>
</reference>